<comment type="caution">
    <text evidence="1">The sequence shown here is derived from an EMBL/GenBank/DDBJ whole genome shotgun (WGS) entry which is preliminary data.</text>
</comment>
<dbReference type="GeneID" id="39596550"/>
<dbReference type="VEuPathDB" id="FungiDB:C8Q69DRAFT_312651"/>
<reference evidence="1 2" key="1">
    <citation type="journal article" date="2018" name="Front. Microbiol.">
        <title>Genomic and genetic insights into a cosmopolitan fungus, Paecilomyces variotii (Eurotiales).</title>
        <authorList>
            <person name="Urquhart A.S."/>
            <person name="Mondo S.J."/>
            <person name="Makela M.R."/>
            <person name="Hane J.K."/>
            <person name="Wiebenga A."/>
            <person name="He G."/>
            <person name="Mihaltcheva S."/>
            <person name="Pangilinan J."/>
            <person name="Lipzen A."/>
            <person name="Barry K."/>
            <person name="de Vries R.P."/>
            <person name="Grigoriev I.V."/>
            <person name="Idnurm A."/>
        </authorList>
    </citation>
    <scope>NUCLEOTIDE SEQUENCE [LARGE SCALE GENOMIC DNA]</scope>
    <source>
        <strain evidence="1 2">CBS 101075</strain>
    </source>
</reference>
<evidence type="ECO:0000313" key="1">
    <source>
        <dbReference type="EMBL" id="RWQ94008.1"/>
    </source>
</evidence>
<sequence length="150" mass="17916">MDSVDGFSPNWMRYTRMKDFPKLEFLRVWFCALWTWESLKIANNFRASVLDLDVSTDIHFQDHYDSSPKAAYYKQIIYIGNRGCYFRYLIIYTYLLYYLLPGTNGTYIDNREKVLPAPQICEEILWFKSISGTLVYKLPNGRLVWHMGRH</sequence>
<dbReference type="AlphaFoldDB" id="A0A443HQ96"/>
<keyword evidence="2" id="KW-1185">Reference proteome</keyword>
<gene>
    <name evidence="1" type="ORF">C8Q69DRAFT_312651</name>
</gene>
<dbReference type="RefSeq" id="XP_028483653.1">
    <property type="nucleotide sequence ID" value="XM_028627273.1"/>
</dbReference>
<dbReference type="Proteomes" id="UP000283841">
    <property type="component" value="Unassembled WGS sequence"/>
</dbReference>
<evidence type="ECO:0000313" key="2">
    <source>
        <dbReference type="Proteomes" id="UP000283841"/>
    </source>
</evidence>
<organism evidence="1 2">
    <name type="scientific">Byssochlamys spectabilis</name>
    <name type="common">Paecilomyces variotii</name>
    <dbReference type="NCBI Taxonomy" id="264951"/>
    <lineage>
        <taxon>Eukaryota</taxon>
        <taxon>Fungi</taxon>
        <taxon>Dikarya</taxon>
        <taxon>Ascomycota</taxon>
        <taxon>Pezizomycotina</taxon>
        <taxon>Eurotiomycetes</taxon>
        <taxon>Eurotiomycetidae</taxon>
        <taxon>Eurotiales</taxon>
        <taxon>Thermoascaceae</taxon>
        <taxon>Paecilomyces</taxon>
    </lineage>
</organism>
<protein>
    <submittedName>
        <fullName evidence="1">Uncharacterized protein</fullName>
    </submittedName>
</protein>
<accession>A0A443HQ96</accession>
<dbReference type="EMBL" id="RCNU01000008">
    <property type="protein sequence ID" value="RWQ94008.1"/>
    <property type="molecule type" value="Genomic_DNA"/>
</dbReference>
<proteinExistence type="predicted"/>
<name>A0A443HQ96_BYSSP</name>